<gene>
    <name evidence="3" type="ORF">F7O44_07625</name>
</gene>
<evidence type="ECO:0000256" key="1">
    <source>
        <dbReference type="ARBA" id="ARBA00022801"/>
    </source>
</evidence>
<dbReference type="SUPFAM" id="SSF56784">
    <property type="entry name" value="HAD-like"/>
    <property type="match status" value="1"/>
</dbReference>
<protein>
    <submittedName>
        <fullName evidence="3">HAD-IA family hydrolase</fullName>
    </submittedName>
</protein>
<dbReference type="PANTHER" id="PTHR43316:SF3">
    <property type="entry name" value="HALOACID DEHALOGENASE, TYPE II (AFU_ORTHOLOGUE AFUA_2G07750)-RELATED"/>
    <property type="match status" value="1"/>
</dbReference>
<dbReference type="InterPro" id="IPR036412">
    <property type="entry name" value="HAD-like_sf"/>
</dbReference>
<feature type="region of interest" description="Disordered" evidence="2">
    <location>
        <begin position="1"/>
        <end position="21"/>
    </location>
</feature>
<dbReference type="InterPro" id="IPR023214">
    <property type="entry name" value="HAD_sf"/>
</dbReference>
<evidence type="ECO:0000313" key="3">
    <source>
        <dbReference type="EMBL" id="NDL56939.1"/>
    </source>
</evidence>
<sequence>MERLHLPKTQRTSGPPMTPTTVSDELGRVAAVFFDSGGTLARPLGGDWWPKPRFAELIGDAGLPIPDDEHTRAALEAGSGHLARHQEMATFDDEVDVYIGFYRIVLRALYDYAPDSLVRALAEASVFELDQQPYEDTLPVLQALADSGIRLGIVSNAGPSLELRYRDMGLRRFFDPFVISAMVASEKPATRIYEIALERAALEPGDVVFVDDVAENVRAAAGLGMRAYLIDREGLADVSELPVLPDLRELAVIIGGARIAPTTVDDHGG</sequence>
<keyword evidence="1 3" id="KW-0378">Hydrolase</keyword>
<dbReference type="NCBIfam" id="TIGR01509">
    <property type="entry name" value="HAD-SF-IA-v3"/>
    <property type="match status" value="1"/>
</dbReference>
<dbReference type="Proteomes" id="UP000460435">
    <property type="component" value="Unassembled WGS sequence"/>
</dbReference>
<name>A0A7K3M0Z0_9ACTN</name>
<evidence type="ECO:0000313" key="4">
    <source>
        <dbReference type="Proteomes" id="UP000460435"/>
    </source>
</evidence>
<feature type="compositionally biased region" description="Polar residues" evidence="2">
    <location>
        <begin position="9"/>
        <end position="21"/>
    </location>
</feature>
<dbReference type="PRINTS" id="PR00413">
    <property type="entry name" value="HADHALOGNASE"/>
</dbReference>
<reference evidence="3 4" key="1">
    <citation type="submission" date="2019-11" db="EMBL/GenBank/DDBJ databases">
        <authorList>
            <person name="Li X.-J."/>
            <person name="Feng X.-M."/>
        </authorList>
    </citation>
    <scope>NUCLEOTIDE SEQUENCE [LARGE SCALE GENOMIC DNA]</scope>
    <source>
        <strain evidence="3 4">XMNu-373</strain>
    </source>
</reference>
<proteinExistence type="predicted"/>
<dbReference type="NCBIfam" id="TIGR01549">
    <property type="entry name" value="HAD-SF-IA-v1"/>
    <property type="match status" value="1"/>
</dbReference>
<keyword evidence="4" id="KW-1185">Reference proteome</keyword>
<evidence type="ECO:0000256" key="2">
    <source>
        <dbReference type="SAM" id="MobiDB-lite"/>
    </source>
</evidence>
<dbReference type="GO" id="GO:0016787">
    <property type="term" value="F:hydrolase activity"/>
    <property type="evidence" value="ECO:0007669"/>
    <property type="project" value="UniProtKB-KW"/>
</dbReference>
<dbReference type="AlphaFoldDB" id="A0A7K3M0Z0"/>
<comment type="caution">
    <text evidence="3">The sequence shown here is derived from an EMBL/GenBank/DDBJ whole genome shotgun (WGS) entry which is preliminary data.</text>
</comment>
<dbReference type="PANTHER" id="PTHR43316">
    <property type="entry name" value="HYDROLASE, HALOACID DELAHOGENASE-RELATED"/>
    <property type="match status" value="1"/>
</dbReference>
<organism evidence="3 4">
    <name type="scientific">Phytoactinopolyspora mesophila</name>
    <dbReference type="NCBI Taxonomy" id="2650750"/>
    <lineage>
        <taxon>Bacteria</taxon>
        <taxon>Bacillati</taxon>
        <taxon>Actinomycetota</taxon>
        <taxon>Actinomycetes</taxon>
        <taxon>Jiangellales</taxon>
        <taxon>Jiangellaceae</taxon>
        <taxon>Phytoactinopolyspora</taxon>
    </lineage>
</organism>
<dbReference type="EMBL" id="WLZY01000002">
    <property type="protein sequence ID" value="NDL56939.1"/>
    <property type="molecule type" value="Genomic_DNA"/>
</dbReference>
<dbReference type="InterPro" id="IPR051540">
    <property type="entry name" value="S-2-haloacid_dehalogenase"/>
</dbReference>
<accession>A0A7K3M0Z0</accession>
<dbReference type="Pfam" id="PF00702">
    <property type="entry name" value="Hydrolase"/>
    <property type="match status" value="1"/>
</dbReference>
<dbReference type="InterPro" id="IPR006439">
    <property type="entry name" value="HAD-SF_hydro_IA"/>
</dbReference>
<dbReference type="Gene3D" id="3.40.50.1000">
    <property type="entry name" value="HAD superfamily/HAD-like"/>
    <property type="match status" value="1"/>
</dbReference>